<dbReference type="Pfam" id="PF00107">
    <property type="entry name" value="ADH_zinc_N"/>
    <property type="match status" value="1"/>
</dbReference>
<keyword evidence="2 4" id="KW-0560">Oxidoreductase</keyword>
<reference evidence="4" key="1">
    <citation type="submission" date="2018-06" db="EMBL/GenBank/DDBJ databases">
        <authorList>
            <person name="Zhirakovskaya E."/>
        </authorList>
    </citation>
    <scope>NUCLEOTIDE SEQUENCE</scope>
</reference>
<dbReference type="Gene3D" id="3.90.180.10">
    <property type="entry name" value="Medium-chain alcohol dehydrogenases, catalytic domain"/>
    <property type="match status" value="1"/>
</dbReference>
<evidence type="ECO:0000313" key="4">
    <source>
        <dbReference type="EMBL" id="VAW15222.1"/>
    </source>
</evidence>
<dbReference type="CDD" id="cd05276">
    <property type="entry name" value="p53_inducible_oxidoreductase"/>
    <property type="match status" value="1"/>
</dbReference>
<dbReference type="InterPro" id="IPR020843">
    <property type="entry name" value="ER"/>
</dbReference>
<dbReference type="EC" id="1.6.5.5" evidence="4"/>
<dbReference type="InterPro" id="IPR011032">
    <property type="entry name" value="GroES-like_sf"/>
</dbReference>
<gene>
    <name evidence="4" type="ORF">MNBD_ALPHA09-78</name>
</gene>
<feature type="domain" description="Enoyl reductase (ER)" evidence="3">
    <location>
        <begin position="17"/>
        <end position="331"/>
    </location>
</feature>
<dbReference type="NCBIfam" id="TIGR02824">
    <property type="entry name" value="quinone_pig3"/>
    <property type="match status" value="1"/>
</dbReference>
<keyword evidence="1" id="KW-0521">NADP</keyword>
<evidence type="ECO:0000259" key="3">
    <source>
        <dbReference type="SMART" id="SM00829"/>
    </source>
</evidence>
<evidence type="ECO:0000256" key="2">
    <source>
        <dbReference type="ARBA" id="ARBA00023002"/>
    </source>
</evidence>
<dbReference type="Gene3D" id="3.40.50.720">
    <property type="entry name" value="NAD(P)-binding Rossmann-like Domain"/>
    <property type="match status" value="1"/>
</dbReference>
<dbReference type="AlphaFoldDB" id="A0A3B0TL61"/>
<dbReference type="SUPFAM" id="SSF51735">
    <property type="entry name" value="NAD(P)-binding Rossmann-fold domains"/>
    <property type="match status" value="1"/>
</dbReference>
<dbReference type="SUPFAM" id="SSF50129">
    <property type="entry name" value="GroES-like"/>
    <property type="match status" value="1"/>
</dbReference>
<organism evidence="4">
    <name type="scientific">hydrothermal vent metagenome</name>
    <dbReference type="NCBI Taxonomy" id="652676"/>
    <lineage>
        <taxon>unclassified sequences</taxon>
        <taxon>metagenomes</taxon>
        <taxon>ecological metagenomes</taxon>
    </lineage>
</organism>
<dbReference type="SMART" id="SM00829">
    <property type="entry name" value="PKS_ER"/>
    <property type="match status" value="1"/>
</dbReference>
<dbReference type="PANTHER" id="PTHR48106">
    <property type="entry name" value="QUINONE OXIDOREDUCTASE PIG3-RELATED"/>
    <property type="match status" value="1"/>
</dbReference>
<dbReference type="EMBL" id="UOEM01000083">
    <property type="protein sequence ID" value="VAW15222.1"/>
    <property type="molecule type" value="Genomic_DNA"/>
</dbReference>
<dbReference type="InterPro" id="IPR014189">
    <property type="entry name" value="Quinone_OxRdtase_PIG3"/>
</dbReference>
<dbReference type="InterPro" id="IPR013149">
    <property type="entry name" value="ADH-like_C"/>
</dbReference>
<dbReference type="PANTHER" id="PTHR48106:SF8">
    <property type="entry name" value="OS02G0805600 PROTEIN"/>
    <property type="match status" value="1"/>
</dbReference>
<dbReference type="GO" id="GO:0003960">
    <property type="term" value="F:quinone reductase (NADPH) activity"/>
    <property type="evidence" value="ECO:0007669"/>
    <property type="project" value="UniProtKB-EC"/>
</dbReference>
<proteinExistence type="predicted"/>
<name>A0A3B0TL61_9ZZZZ</name>
<accession>A0A3B0TL61</accession>
<dbReference type="Pfam" id="PF08240">
    <property type="entry name" value="ADH_N"/>
    <property type="match status" value="1"/>
</dbReference>
<sequence length="333" mass="34717">MQKIPEQMAAIAISAPGPPEVLKLEHRAVPWPETGQILIRVEAAGVNRPDVFQRLGLYPPPPGAPSTPGLEVAGEVVAMGRGPGTRHDIGDRVTALVAGGGYAEYCLAHDAHALPIPAGLTAIQAAGLPETVFTVWSNVFVRAGLKSGEIILIHGGSSGIGTTAIQMADAFGATVYATAGSAEKCAFCEKLGAVQAFNYNSQDFVDALKAGTDGHGADVILDMVGGDYIERNFKAAAVDGRIAQIAFLRGAQADVDFSALLHKRLTLTGSTLRPRSVADKAVLAAQVEAEVWPLVEDGRVTPIIDQTFPLAQAAKAHGRMEAGSHIGKIILVP</sequence>
<dbReference type="InterPro" id="IPR036291">
    <property type="entry name" value="NAD(P)-bd_dom_sf"/>
</dbReference>
<dbReference type="GO" id="GO:0070402">
    <property type="term" value="F:NADPH binding"/>
    <property type="evidence" value="ECO:0007669"/>
    <property type="project" value="TreeGrafter"/>
</dbReference>
<dbReference type="InterPro" id="IPR013154">
    <property type="entry name" value="ADH-like_N"/>
</dbReference>
<protein>
    <submittedName>
        <fullName evidence="4">Quinone oxidoreductase</fullName>
        <ecNumber evidence="4">1.6.5.5</ecNumber>
    </submittedName>
</protein>
<evidence type="ECO:0000256" key="1">
    <source>
        <dbReference type="ARBA" id="ARBA00022857"/>
    </source>
</evidence>